<dbReference type="Pfam" id="PF00106">
    <property type="entry name" value="adh_short"/>
    <property type="match status" value="1"/>
</dbReference>
<comment type="caution">
    <text evidence="4">The sequence shown here is derived from an EMBL/GenBank/DDBJ whole genome shotgun (WGS) entry which is preliminary data.</text>
</comment>
<dbReference type="Proteomes" id="UP000310066">
    <property type="component" value="Unassembled WGS sequence"/>
</dbReference>
<dbReference type="InterPro" id="IPR002347">
    <property type="entry name" value="SDR_fam"/>
</dbReference>
<dbReference type="AlphaFoldDB" id="A0A4U0VKD3"/>
<keyword evidence="2" id="KW-0521">NADP</keyword>
<name>A0A4U0VKD3_9PEZI</name>
<evidence type="ECO:0000313" key="4">
    <source>
        <dbReference type="EMBL" id="TKA49523.1"/>
    </source>
</evidence>
<proteinExistence type="inferred from homology"/>
<evidence type="ECO:0000256" key="1">
    <source>
        <dbReference type="ARBA" id="ARBA00006484"/>
    </source>
</evidence>
<dbReference type="PRINTS" id="PR00081">
    <property type="entry name" value="GDHRDH"/>
</dbReference>
<dbReference type="SUPFAM" id="SSF51735">
    <property type="entry name" value="NAD(P)-binding Rossmann-fold domains"/>
    <property type="match status" value="1"/>
</dbReference>
<gene>
    <name evidence="4" type="ORF">B0A54_00190</name>
</gene>
<dbReference type="PANTHER" id="PTHR43618:SF18">
    <property type="entry name" value="SHORT CHAIN DEHYDROGENASE_REDUCTASE FAMILY (AFU_ORTHOLOGUE AFUA_5G12480)"/>
    <property type="match status" value="1"/>
</dbReference>
<accession>A0A4U0VKD3</accession>
<dbReference type="Gene3D" id="3.40.50.720">
    <property type="entry name" value="NAD(P)-binding Rossmann-like Domain"/>
    <property type="match status" value="1"/>
</dbReference>
<protein>
    <submittedName>
        <fullName evidence="4">Uncharacterized protein</fullName>
    </submittedName>
</protein>
<evidence type="ECO:0000256" key="3">
    <source>
        <dbReference type="ARBA" id="ARBA00023002"/>
    </source>
</evidence>
<organism evidence="4 5">
    <name type="scientific">Friedmanniomyces endolithicus</name>
    <dbReference type="NCBI Taxonomy" id="329885"/>
    <lineage>
        <taxon>Eukaryota</taxon>
        <taxon>Fungi</taxon>
        <taxon>Dikarya</taxon>
        <taxon>Ascomycota</taxon>
        <taxon>Pezizomycotina</taxon>
        <taxon>Dothideomycetes</taxon>
        <taxon>Dothideomycetidae</taxon>
        <taxon>Mycosphaerellales</taxon>
        <taxon>Teratosphaeriaceae</taxon>
        <taxon>Friedmanniomyces</taxon>
    </lineage>
</organism>
<comment type="similarity">
    <text evidence="1">Belongs to the short-chain dehydrogenases/reductases (SDR) family.</text>
</comment>
<keyword evidence="3" id="KW-0560">Oxidoreductase</keyword>
<dbReference type="InterPro" id="IPR036291">
    <property type="entry name" value="NAD(P)-bd_dom_sf"/>
</dbReference>
<dbReference type="GO" id="GO:0016491">
    <property type="term" value="F:oxidoreductase activity"/>
    <property type="evidence" value="ECO:0007669"/>
    <property type="project" value="UniProtKB-KW"/>
</dbReference>
<dbReference type="EMBL" id="NAJP01000001">
    <property type="protein sequence ID" value="TKA49523.1"/>
    <property type="molecule type" value="Genomic_DNA"/>
</dbReference>
<evidence type="ECO:0000256" key="2">
    <source>
        <dbReference type="ARBA" id="ARBA00022857"/>
    </source>
</evidence>
<dbReference type="PANTHER" id="PTHR43618">
    <property type="entry name" value="7-ALPHA-HYDROXYSTEROID DEHYDROGENASE"/>
    <property type="match status" value="1"/>
</dbReference>
<dbReference type="InterPro" id="IPR052178">
    <property type="entry name" value="Sec_Metab_Biosynth_SDR"/>
</dbReference>
<dbReference type="OrthoDB" id="2898618at2759"/>
<dbReference type="CDD" id="cd05233">
    <property type="entry name" value="SDR_c"/>
    <property type="match status" value="1"/>
</dbReference>
<dbReference type="InterPro" id="IPR020904">
    <property type="entry name" value="Sc_DH/Rdtase_CS"/>
</dbReference>
<sequence>MAPTNQPNLFSVEGMVVAITGGGTGIGLMMTQAFANAGAAKIYIIGRRKEKLDEAAKLAPDRIIPLVGDVTSTDSLSRLTDQISQETGFINLLCCNSGTMEPRIGVSSSDVPVAEFRKRCMALDPADWNTTFATNSTAVAFTTFAFLELLDAGNRKGNCEGRKSQVLVTTSIAGFLRVPAGLGAYPASKAAATHLIKGLAGTLVPYSIRVNGLAPGLFPSDLAAGIIKALGAEGDDTTKEGSVPMSSIPAARTGKTDDIVGTVLYMASAAAAFMNGNITVLDGGSISLKPSTY</sequence>
<evidence type="ECO:0000313" key="5">
    <source>
        <dbReference type="Proteomes" id="UP000310066"/>
    </source>
</evidence>
<dbReference type="PROSITE" id="PS00061">
    <property type="entry name" value="ADH_SHORT"/>
    <property type="match status" value="1"/>
</dbReference>
<reference evidence="4 5" key="1">
    <citation type="submission" date="2017-03" db="EMBL/GenBank/DDBJ databases">
        <title>Genomes of endolithic fungi from Antarctica.</title>
        <authorList>
            <person name="Coleine C."/>
            <person name="Masonjones S."/>
            <person name="Stajich J.E."/>
        </authorList>
    </citation>
    <scope>NUCLEOTIDE SEQUENCE [LARGE SCALE GENOMIC DNA]</scope>
    <source>
        <strain evidence="4 5">CCFEE 5311</strain>
    </source>
</reference>
<dbReference type="STRING" id="329885.A0A4U0VKD3"/>